<sequence length="87" mass="8984">MRLILKAAAAAMMLSVAACEEPADMDPLPEQVPPTAAEAGLDAAGTEAEADASAAPAPTDTPPQERELPTDRDSAESVQPDSDTLFY</sequence>
<feature type="compositionally biased region" description="Polar residues" evidence="1">
    <location>
        <begin position="76"/>
        <end position="87"/>
    </location>
</feature>
<feature type="compositionally biased region" description="Basic and acidic residues" evidence="1">
    <location>
        <begin position="63"/>
        <end position="75"/>
    </location>
</feature>
<dbReference type="EMBL" id="JAUKTR010000001">
    <property type="protein sequence ID" value="MDO1558558.1"/>
    <property type="molecule type" value="Genomic_DNA"/>
</dbReference>
<feature type="chain" id="PRO_5047374331" evidence="2">
    <location>
        <begin position="19"/>
        <end position="87"/>
    </location>
</feature>
<keyword evidence="2" id="KW-0732">Signal</keyword>
<accession>A0ABT8SL47</accession>
<dbReference type="PROSITE" id="PS51257">
    <property type="entry name" value="PROKAR_LIPOPROTEIN"/>
    <property type="match status" value="1"/>
</dbReference>
<organism evidence="3 4">
    <name type="scientific">Peiella sedimenti</name>
    <dbReference type="NCBI Taxonomy" id="3061083"/>
    <lineage>
        <taxon>Bacteria</taxon>
        <taxon>Pseudomonadati</taxon>
        <taxon>Pseudomonadota</taxon>
        <taxon>Alphaproteobacteria</taxon>
        <taxon>Caulobacterales</taxon>
        <taxon>Caulobacteraceae</taxon>
        <taxon>Peiella</taxon>
    </lineage>
</organism>
<feature type="compositionally biased region" description="Low complexity" evidence="1">
    <location>
        <begin position="33"/>
        <end position="58"/>
    </location>
</feature>
<name>A0ABT8SL47_9CAUL</name>
<protein>
    <submittedName>
        <fullName evidence="3">Uncharacterized protein</fullName>
    </submittedName>
</protein>
<evidence type="ECO:0000256" key="2">
    <source>
        <dbReference type="SAM" id="SignalP"/>
    </source>
</evidence>
<feature type="signal peptide" evidence="2">
    <location>
        <begin position="1"/>
        <end position="18"/>
    </location>
</feature>
<reference evidence="3" key="1">
    <citation type="submission" date="2023-07" db="EMBL/GenBank/DDBJ databases">
        <title>Brevundimonas soil sp. nov., isolated from the soil of chemical plant.</title>
        <authorList>
            <person name="Wu N."/>
        </authorList>
    </citation>
    <scope>NUCLEOTIDE SEQUENCE</scope>
    <source>
        <strain evidence="3">XZ-24</strain>
    </source>
</reference>
<evidence type="ECO:0000313" key="3">
    <source>
        <dbReference type="EMBL" id="MDO1558558.1"/>
    </source>
</evidence>
<evidence type="ECO:0000256" key="1">
    <source>
        <dbReference type="SAM" id="MobiDB-lite"/>
    </source>
</evidence>
<comment type="caution">
    <text evidence="3">The sequence shown here is derived from an EMBL/GenBank/DDBJ whole genome shotgun (WGS) entry which is preliminary data.</text>
</comment>
<keyword evidence="4" id="KW-1185">Reference proteome</keyword>
<proteinExistence type="predicted"/>
<evidence type="ECO:0000313" key="4">
    <source>
        <dbReference type="Proteomes" id="UP001169063"/>
    </source>
</evidence>
<dbReference type="Proteomes" id="UP001169063">
    <property type="component" value="Unassembled WGS sequence"/>
</dbReference>
<gene>
    <name evidence="3" type="ORF">Q0812_03840</name>
</gene>
<feature type="region of interest" description="Disordered" evidence="1">
    <location>
        <begin position="24"/>
        <end position="87"/>
    </location>
</feature>
<dbReference type="RefSeq" id="WP_302108967.1">
    <property type="nucleotide sequence ID" value="NZ_JAUKTR010000001.1"/>
</dbReference>